<evidence type="ECO:0000259" key="7">
    <source>
        <dbReference type="PROSITE" id="PS50111"/>
    </source>
</evidence>
<feature type="domain" description="HAMP" evidence="10">
    <location>
        <begin position="213"/>
        <end position="265"/>
    </location>
</feature>
<keyword evidence="12" id="KW-1185">Reference proteome</keyword>
<dbReference type="GO" id="GO:0006935">
    <property type="term" value="P:chemotaxis"/>
    <property type="evidence" value="ECO:0007669"/>
    <property type="project" value="InterPro"/>
</dbReference>
<evidence type="ECO:0000313" key="12">
    <source>
        <dbReference type="Proteomes" id="UP000198324"/>
    </source>
</evidence>
<evidence type="ECO:0000313" key="11">
    <source>
        <dbReference type="EMBL" id="SNR68682.1"/>
    </source>
</evidence>
<feature type="domain" description="PAC" evidence="9">
    <location>
        <begin position="333"/>
        <end position="385"/>
    </location>
</feature>
<feature type="coiled-coil region" evidence="5">
    <location>
        <begin position="646"/>
        <end position="673"/>
    </location>
</feature>
<evidence type="ECO:0000256" key="1">
    <source>
        <dbReference type="ARBA" id="ARBA00004370"/>
    </source>
</evidence>
<protein>
    <submittedName>
        <fullName evidence="11">Methyl-accepting chemotaxis sensory transducer with Pas/Pac sensor</fullName>
    </submittedName>
</protein>
<dbReference type="Pfam" id="PF00672">
    <property type="entry name" value="HAMP"/>
    <property type="match status" value="1"/>
</dbReference>
<dbReference type="Pfam" id="PF00015">
    <property type="entry name" value="MCPsignal"/>
    <property type="match status" value="1"/>
</dbReference>
<keyword evidence="5" id="KW-0175">Coiled coil</keyword>
<dbReference type="SUPFAM" id="SSF58104">
    <property type="entry name" value="Methyl-accepting chemotaxis protein (MCP) signaling domain"/>
    <property type="match status" value="1"/>
</dbReference>
<dbReference type="SMART" id="SM00304">
    <property type="entry name" value="HAMP"/>
    <property type="match status" value="2"/>
</dbReference>
<dbReference type="PANTHER" id="PTHR32089:SF112">
    <property type="entry name" value="LYSOZYME-LIKE PROTEIN-RELATED"/>
    <property type="match status" value="1"/>
</dbReference>
<feature type="domain" description="PAS" evidence="8">
    <location>
        <begin position="263"/>
        <end position="308"/>
    </location>
</feature>
<reference evidence="11 12" key="1">
    <citation type="submission" date="2017-06" db="EMBL/GenBank/DDBJ databases">
        <authorList>
            <person name="Kim H.J."/>
            <person name="Triplett B.A."/>
        </authorList>
    </citation>
    <scope>NUCLEOTIDE SEQUENCE [LARGE SCALE GENOMIC DNA]</scope>
    <source>
        <strain evidence="11 12">DSM 13116</strain>
    </source>
</reference>
<evidence type="ECO:0000256" key="3">
    <source>
        <dbReference type="ARBA" id="ARBA00029447"/>
    </source>
</evidence>
<dbReference type="FunFam" id="1.10.287.950:FF:000001">
    <property type="entry name" value="Methyl-accepting chemotaxis sensory transducer"/>
    <property type="match status" value="1"/>
</dbReference>
<accession>A0A238YCI5</accession>
<evidence type="ECO:0000259" key="8">
    <source>
        <dbReference type="PROSITE" id="PS50112"/>
    </source>
</evidence>
<dbReference type="GO" id="GO:0004888">
    <property type="term" value="F:transmembrane signaling receptor activity"/>
    <property type="evidence" value="ECO:0007669"/>
    <property type="project" value="InterPro"/>
</dbReference>
<evidence type="ECO:0000256" key="4">
    <source>
        <dbReference type="PROSITE-ProRule" id="PRU00284"/>
    </source>
</evidence>
<evidence type="ECO:0000259" key="10">
    <source>
        <dbReference type="PROSITE" id="PS50885"/>
    </source>
</evidence>
<evidence type="ECO:0000259" key="9">
    <source>
        <dbReference type="PROSITE" id="PS50113"/>
    </source>
</evidence>
<dbReference type="GO" id="GO:0007165">
    <property type="term" value="P:signal transduction"/>
    <property type="evidence" value="ECO:0007669"/>
    <property type="project" value="UniProtKB-KW"/>
</dbReference>
<dbReference type="Gene3D" id="1.10.287.950">
    <property type="entry name" value="Methyl-accepting chemotaxis protein"/>
    <property type="match status" value="1"/>
</dbReference>
<keyword evidence="6" id="KW-1133">Transmembrane helix</keyword>
<dbReference type="InterPro" id="IPR003660">
    <property type="entry name" value="HAMP_dom"/>
</dbReference>
<sequence length="674" mass="72650">MGIMEKVNASLRLKVLLLSSLVSLAVFACLFLATSHWQKKAMLDEVRANAQRSAKMISKVVEGPMRQGDTETTLARFEELSKEHKNISVVMADFSGNVTYSTRKEDERKDVAEVLGHEKSAALVAESLKAVREDSELMTIGGTPFFTEVKSIPNEPACHHCHGKSKQILGSMVMRQDLTSQMSALHMTQYLTAALCLAGLAALVLTLNYFMDRAVLGRVKSIATSADEVISGNLDARFTVTGNDELANLSSHLGAMVSRIKDQLEYNKGLLDGIIVPMIVTDELGVITVANRPLVAILGKDESEVLGKCMDTVFYGEKRETYTDKAIKTCSSVSGSISYTRADGVRFPLHVEISPLKNTQGQVVGSIGVLIDLSQEEQDRLRIEANRQNLLAVANEVTTVAMRLEEASGDLTRQMDHLTRGMDTTSDRTTQMATAMEEMNATVLEVAKNASDTADASGRARNVAREGGEMVQKTLTEIRQVSGTAENLAKALGELSTSAQNIGQVMSVINDIADQTNLLALNAAIEAARAGDAGRGFAVVADEVRKLAEKTMNATQEVESAIQLIQHSTADAVNQMQATKERVDRSSDLAGGAGGMLVQIVDASEQMADMVRSIATAAEQQSATSDEINSNVSEINTLASQMAGDVQQANGDIANLAETARNLARLVEKFRSEE</sequence>
<dbReference type="InterPro" id="IPR000014">
    <property type="entry name" value="PAS"/>
</dbReference>
<dbReference type="AlphaFoldDB" id="A0A238YCI5"/>
<keyword evidence="6" id="KW-0812">Transmembrane</keyword>
<dbReference type="RefSeq" id="WP_327438361.1">
    <property type="nucleotide sequence ID" value="NZ_FZOC01000001.1"/>
</dbReference>
<feature type="transmembrane region" description="Helical" evidence="6">
    <location>
        <begin position="190"/>
        <end position="211"/>
    </location>
</feature>
<dbReference type="PROSITE" id="PS50112">
    <property type="entry name" value="PAS"/>
    <property type="match status" value="1"/>
</dbReference>
<dbReference type="InterPro" id="IPR004090">
    <property type="entry name" value="Chemotax_Me-accpt_rcpt"/>
</dbReference>
<dbReference type="CDD" id="cd00130">
    <property type="entry name" value="PAS"/>
    <property type="match status" value="1"/>
</dbReference>
<dbReference type="CDD" id="cd06225">
    <property type="entry name" value="HAMP"/>
    <property type="match status" value="1"/>
</dbReference>
<evidence type="ECO:0000256" key="6">
    <source>
        <dbReference type="SAM" id="Phobius"/>
    </source>
</evidence>
<dbReference type="Pfam" id="PF13426">
    <property type="entry name" value="PAS_9"/>
    <property type="match status" value="1"/>
</dbReference>
<comment type="similarity">
    <text evidence="3">Belongs to the methyl-accepting chemotaxis (MCP) protein family.</text>
</comment>
<feature type="domain" description="Methyl-accepting transducer" evidence="7">
    <location>
        <begin position="400"/>
        <end position="636"/>
    </location>
</feature>
<dbReference type="InterPro" id="IPR035965">
    <property type="entry name" value="PAS-like_dom_sf"/>
</dbReference>
<dbReference type="CDD" id="cd11386">
    <property type="entry name" value="MCP_signal"/>
    <property type="match status" value="1"/>
</dbReference>
<dbReference type="PANTHER" id="PTHR32089">
    <property type="entry name" value="METHYL-ACCEPTING CHEMOTAXIS PROTEIN MCPB"/>
    <property type="match status" value="1"/>
</dbReference>
<keyword evidence="2 4" id="KW-0807">Transducer</keyword>
<dbReference type="SMART" id="SM00086">
    <property type="entry name" value="PAC"/>
    <property type="match status" value="1"/>
</dbReference>
<name>A0A238YCI5_9BACT</name>
<dbReference type="GO" id="GO:0016020">
    <property type="term" value="C:membrane"/>
    <property type="evidence" value="ECO:0007669"/>
    <property type="project" value="UniProtKB-SubCell"/>
</dbReference>
<dbReference type="Proteomes" id="UP000198324">
    <property type="component" value="Unassembled WGS sequence"/>
</dbReference>
<comment type="subcellular location">
    <subcellularLocation>
        <location evidence="1">Membrane</location>
    </subcellularLocation>
</comment>
<dbReference type="SMART" id="SM00283">
    <property type="entry name" value="MA"/>
    <property type="match status" value="1"/>
</dbReference>
<evidence type="ECO:0000256" key="5">
    <source>
        <dbReference type="SAM" id="Coils"/>
    </source>
</evidence>
<dbReference type="PROSITE" id="PS50111">
    <property type="entry name" value="CHEMOTAXIS_TRANSDUC_2"/>
    <property type="match status" value="1"/>
</dbReference>
<organism evidence="11 12">
    <name type="scientific">Humidesulfovibrio mexicanus</name>
    <dbReference type="NCBI Taxonomy" id="147047"/>
    <lineage>
        <taxon>Bacteria</taxon>
        <taxon>Pseudomonadati</taxon>
        <taxon>Thermodesulfobacteriota</taxon>
        <taxon>Desulfovibrionia</taxon>
        <taxon>Desulfovibrionales</taxon>
        <taxon>Desulfovibrionaceae</taxon>
        <taxon>Humidesulfovibrio</taxon>
    </lineage>
</organism>
<dbReference type="InterPro" id="IPR001610">
    <property type="entry name" value="PAC"/>
</dbReference>
<dbReference type="Gene3D" id="3.30.450.20">
    <property type="entry name" value="PAS domain"/>
    <property type="match status" value="1"/>
</dbReference>
<dbReference type="InterPro" id="IPR004089">
    <property type="entry name" value="MCPsignal_dom"/>
</dbReference>
<gene>
    <name evidence="11" type="ORF">SAMN04488503_0862</name>
</gene>
<feature type="transmembrane region" description="Helical" evidence="6">
    <location>
        <begin position="15"/>
        <end position="33"/>
    </location>
</feature>
<dbReference type="PRINTS" id="PR00260">
    <property type="entry name" value="CHEMTRNSDUCR"/>
</dbReference>
<keyword evidence="6" id="KW-0472">Membrane</keyword>
<dbReference type="PROSITE" id="PS50113">
    <property type="entry name" value="PAC"/>
    <property type="match status" value="1"/>
</dbReference>
<dbReference type="Gene3D" id="3.30.450.290">
    <property type="match status" value="1"/>
</dbReference>
<dbReference type="PROSITE" id="PS51257">
    <property type="entry name" value="PROKAR_LIPOPROTEIN"/>
    <property type="match status" value="1"/>
</dbReference>
<dbReference type="EMBL" id="FZOC01000001">
    <property type="protein sequence ID" value="SNR68682.1"/>
    <property type="molecule type" value="Genomic_DNA"/>
</dbReference>
<proteinExistence type="inferred from homology"/>
<dbReference type="SMART" id="SM00091">
    <property type="entry name" value="PAS"/>
    <property type="match status" value="1"/>
</dbReference>
<dbReference type="InterPro" id="IPR000700">
    <property type="entry name" value="PAS-assoc_C"/>
</dbReference>
<dbReference type="NCBIfam" id="TIGR00229">
    <property type="entry name" value="sensory_box"/>
    <property type="match status" value="1"/>
</dbReference>
<evidence type="ECO:0000256" key="2">
    <source>
        <dbReference type="ARBA" id="ARBA00023224"/>
    </source>
</evidence>
<dbReference type="PROSITE" id="PS50885">
    <property type="entry name" value="HAMP"/>
    <property type="match status" value="1"/>
</dbReference>
<dbReference type="SUPFAM" id="SSF55785">
    <property type="entry name" value="PYP-like sensor domain (PAS domain)"/>
    <property type="match status" value="1"/>
</dbReference>